<gene>
    <name evidence="1" type="ORF">CHARACLAT_003111</name>
</gene>
<dbReference type="EMBL" id="JAHUTJ010057515">
    <property type="protein sequence ID" value="MED6286174.1"/>
    <property type="molecule type" value="Genomic_DNA"/>
</dbReference>
<comment type="caution">
    <text evidence="1">The sequence shown here is derived from an EMBL/GenBank/DDBJ whole genome shotgun (WGS) entry which is preliminary data.</text>
</comment>
<name>A0ABU7EG78_9TELE</name>
<reference evidence="1 2" key="1">
    <citation type="submission" date="2021-06" db="EMBL/GenBank/DDBJ databases">
        <authorList>
            <person name="Palmer J.M."/>
        </authorList>
    </citation>
    <scope>NUCLEOTIDE SEQUENCE [LARGE SCALE GENOMIC DNA]</scope>
    <source>
        <strain evidence="1 2">CL_MEX2019</strain>
        <tissue evidence="1">Muscle</tissue>
    </source>
</reference>
<evidence type="ECO:0000313" key="2">
    <source>
        <dbReference type="Proteomes" id="UP001352852"/>
    </source>
</evidence>
<evidence type="ECO:0000313" key="1">
    <source>
        <dbReference type="EMBL" id="MED6286174.1"/>
    </source>
</evidence>
<organism evidence="1 2">
    <name type="scientific">Characodon lateralis</name>
    <dbReference type="NCBI Taxonomy" id="208331"/>
    <lineage>
        <taxon>Eukaryota</taxon>
        <taxon>Metazoa</taxon>
        <taxon>Chordata</taxon>
        <taxon>Craniata</taxon>
        <taxon>Vertebrata</taxon>
        <taxon>Euteleostomi</taxon>
        <taxon>Actinopterygii</taxon>
        <taxon>Neopterygii</taxon>
        <taxon>Teleostei</taxon>
        <taxon>Neoteleostei</taxon>
        <taxon>Acanthomorphata</taxon>
        <taxon>Ovalentaria</taxon>
        <taxon>Atherinomorphae</taxon>
        <taxon>Cyprinodontiformes</taxon>
        <taxon>Goodeidae</taxon>
        <taxon>Characodon</taxon>
    </lineage>
</organism>
<sequence>MGFKPFASPHKKCTRGDFQECLPPLSLSVAQVLHGAGTAIFTGPDQRPCSERQWAVIWFVRLTDRGRFWVHSGSPERKGPGTLEQLECFLSVFSAEKCGFSRPL</sequence>
<keyword evidence="2" id="KW-1185">Reference proteome</keyword>
<protein>
    <submittedName>
        <fullName evidence="1">Uncharacterized protein</fullName>
    </submittedName>
</protein>
<proteinExistence type="predicted"/>
<accession>A0ABU7EG78</accession>
<dbReference type="Proteomes" id="UP001352852">
    <property type="component" value="Unassembled WGS sequence"/>
</dbReference>